<evidence type="ECO:0000256" key="5">
    <source>
        <dbReference type="ARBA" id="ARBA00022723"/>
    </source>
</evidence>
<dbReference type="PANTHER" id="PTHR22930">
    <property type="match status" value="1"/>
</dbReference>
<dbReference type="Pfam" id="PF13359">
    <property type="entry name" value="DDE_Tnp_4"/>
    <property type="match status" value="1"/>
</dbReference>
<name>A0A8D8W1P2_9HEMI</name>
<evidence type="ECO:0000256" key="1">
    <source>
        <dbReference type="ARBA" id="ARBA00001968"/>
    </source>
</evidence>
<dbReference type="InterPro" id="IPR045249">
    <property type="entry name" value="HARBI1-like"/>
</dbReference>
<evidence type="ECO:0000256" key="7">
    <source>
        <dbReference type="ARBA" id="ARBA00023242"/>
    </source>
</evidence>
<feature type="domain" description="DDE Tnp4" evidence="8">
    <location>
        <begin position="92"/>
        <end position="249"/>
    </location>
</feature>
<proteinExistence type="inferred from homology"/>
<evidence type="ECO:0000256" key="4">
    <source>
        <dbReference type="ARBA" id="ARBA00022722"/>
    </source>
</evidence>
<comment type="cofactor">
    <cofactor evidence="1">
        <name>a divalent metal cation</name>
        <dbReference type="ChEBI" id="CHEBI:60240"/>
    </cofactor>
</comment>
<sequence>MYNTTQGPRGVVSVEKKTLIALTYMATQMSVRKIGDQFNVADSTALNSIEKFLAAVLMIKDHYIKWPSEEECVIIESQFKSLANFPGVIGAIDGCHIEGKFANSIAHHYNNRKSTQSMVLQGVCTAKKIFTNIYVGCTGRNHDAKVLSRSQLGKKIREEGHTSLLYRQEFHLLGDSAYSLRTWCMVPYKNNGRMTESQKKYNVTLSKTRVVIENVFGMVKGRWRRLKYVDVQTPRNIATRITAACVLHNFCLLHDDIIEEILVNPHGNRTLPGMTIDSSKFIHCVVHK</sequence>
<dbReference type="InterPro" id="IPR027806">
    <property type="entry name" value="HARBI1_dom"/>
</dbReference>
<comment type="similarity">
    <text evidence="3">Belongs to the HARBI1 family.</text>
</comment>
<dbReference type="GO" id="GO:0046872">
    <property type="term" value="F:metal ion binding"/>
    <property type="evidence" value="ECO:0007669"/>
    <property type="project" value="UniProtKB-KW"/>
</dbReference>
<protein>
    <submittedName>
        <fullName evidence="9">Nuclease HARBI1</fullName>
    </submittedName>
</protein>
<dbReference type="AlphaFoldDB" id="A0A8D8W1P2"/>
<keyword evidence="7" id="KW-0539">Nucleus</keyword>
<organism evidence="9">
    <name type="scientific">Cacopsylla melanoneura</name>
    <dbReference type="NCBI Taxonomy" id="428564"/>
    <lineage>
        <taxon>Eukaryota</taxon>
        <taxon>Metazoa</taxon>
        <taxon>Ecdysozoa</taxon>
        <taxon>Arthropoda</taxon>
        <taxon>Hexapoda</taxon>
        <taxon>Insecta</taxon>
        <taxon>Pterygota</taxon>
        <taxon>Neoptera</taxon>
        <taxon>Paraneoptera</taxon>
        <taxon>Hemiptera</taxon>
        <taxon>Sternorrhyncha</taxon>
        <taxon>Psylloidea</taxon>
        <taxon>Psyllidae</taxon>
        <taxon>Psyllinae</taxon>
        <taxon>Cacopsylla</taxon>
    </lineage>
</organism>
<dbReference type="GO" id="GO:0016787">
    <property type="term" value="F:hydrolase activity"/>
    <property type="evidence" value="ECO:0007669"/>
    <property type="project" value="UniProtKB-KW"/>
</dbReference>
<evidence type="ECO:0000256" key="6">
    <source>
        <dbReference type="ARBA" id="ARBA00022801"/>
    </source>
</evidence>
<reference evidence="9" key="1">
    <citation type="submission" date="2021-05" db="EMBL/GenBank/DDBJ databases">
        <authorList>
            <person name="Alioto T."/>
            <person name="Alioto T."/>
            <person name="Gomez Garrido J."/>
        </authorList>
    </citation>
    <scope>NUCLEOTIDE SEQUENCE</scope>
</reference>
<evidence type="ECO:0000313" key="9">
    <source>
        <dbReference type="EMBL" id="CAG6643783.1"/>
    </source>
</evidence>
<comment type="subcellular location">
    <subcellularLocation>
        <location evidence="2">Nucleus</location>
    </subcellularLocation>
</comment>
<accession>A0A8D8W1P2</accession>
<dbReference type="PANTHER" id="PTHR22930:SF292">
    <property type="entry name" value="DDE TNP4 DOMAIN-CONTAINING PROTEIN"/>
    <property type="match status" value="1"/>
</dbReference>
<evidence type="ECO:0000256" key="3">
    <source>
        <dbReference type="ARBA" id="ARBA00006958"/>
    </source>
</evidence>
<dbReference type="GO" id="GO:0005634">
    <property type="term" value="C:nucleus"/>
    <property type="evidence" value="ECO:0007669"/>
    <property type="project" value="UniProtKB-SubCell"/>
</dbReference>
<keyword evidence="5" id="KW-0479">Metal-binding</keyword>
<dbReference type="GO" id="GO:0004518">
    <property type="term" value="F:nuclease activity"/>
    <property type="evidence" value="ECO:0007669"/>
    <property type="project" value="UniProtKB-KW"/>
</dbReference>
<evidence type="ECO:0000259" key="8">
    <source>
        <dbReference type="Pfam" id="PF13359"/>
    </source>
</evidence>
<keyword evidence="4" id="KW-0540">Nuclease</keyword>
<evidence type="ECO:0000256" key="2">
    <source>
        <dbReference type="ARBA" id="ARBA00004123"/>
    </source>
</evidence>
<keyword evidence="6" id="KW-0378">Hydrolase</keyword>
<dbReference type="EMBL" id="HBUF01129044">
    <property type="protein sequence ID" value="CAG6643783.1"/>
    <property type="molecule type" value="Transcribed_RNA"/>
</dbReference>